<dbReference type="eggNOG" id="ENOG5033PIK">
    <property type="taxonomic scope" value="Bacteria"/>
</dbReference>
<evidence type="ECO:0000256" key="1">
    <source>
        <dbReference type="SAM" id="SignalP"/>
    </source>
</evidence>
<dbReference type="HOGENOM" id="CLU_1418968_0_0_10"/>
<evidence type="ECO:0000313" key="3">
    <source>
        <dbReference type="EMBL" id="SET04560.1"/>
    </source>
</evidence>
<reference evidence="3 5" key="2">
    <citation type="submission" date="2016-10" db="EMBL/GenBank/DDBJ databases">
        <authorList>
            <person name="de Groot N.N."/>
        </authorList>
    </citation>
    <scope>NUCLEOTIDE SEQUENCE [LARGE SCALE GENOMIC DNA]</scope>
    <source>
        <strain evidence="3 5">DSM 25947</strain>
    </source>
</reference>
<dbReference type="AlphaFoldDB" id="X5DJ81"/>
<keyword evidence="4" id="KW-1185">Reference proteome</keyword>
<dbReference type="Proteomes" id="UP000181981">
    <property type="component" value="Unassembled WGS sequence"/>
</dbReference>
<evidence type="ECO:0000313" key="4">
    <source>
        <dbReference type="Proteomes" id="UP000023772"/>
    </source>
</evidence>
<dbReference type="EMBL" id="CP007451">
    <property type="protein sequence ID" value="AHW60597.1"/>
    <property type="molecule type" value="Genomic_DNA"/>
</dbReference>
<organism evidence="3 5">
    <name type="scientific">Draconibacterium orientale</name>
    <dbReference type="NCBI Taxonomy" id="1168034"/>
    <lineage>
        <taxon>Bacteria</taxon>
        <taxon>Pseudomonadati</taxon>
        <taxon>Bacteroidota</taxon>
        <taxon>Bacteroidia</taxon>
        <taxon>Marinilabiliales</taxon>
        <taxon>Prolixibacteraceae</taxon>
        <taxon>Draconibacterium</taxon>
    </lineage>
</organism>
<dbReference type="PROSITE" id="PS51257">
    <property type="entry name" value="PROKAR_LIPOPROTEIN"/>
    <property type="match status" value="1"/>
</dbReference>
<feature type="chain" id="PRO_5010515100" evidence="1">
    <location>
        <begin position="22"/>
        <end position="180"/>
    </location>
</feature>
<proteinExistence type="predicted"/>
<gene>
    <name evidence="2" type="ORF">FH5T_15710</name>
    <name evidence="3" type="ORF">SAMN05444285_10560</name>
</gene>
<evidence type="ECO:0000313" key="2">
    <source>
        <dbReference type="EMBL" id="AHW60597.1"/>
    </source>
</evidence>
<dbReference type="Proteomes" id="UP000023772">
    <property type="component" value="Chromosome"/>
</dbReference>
<name>X5DJ81_9BACT</name>
<reference evidence="2 4" key="1">
    <citation type="submission" date="2014-03" db="EMBL/GenBank/DDBJ databases">
        <title>Complete genome sequence of a deeply braunched marine Bacteroidia bacterium Draconibacterium orientale type strain FH5T.</title>
        <authorList>
            <person name="Li X."/>
            <person name="Wang X."/>
            <person name="Xie Z."/>
            <person name="Du Z."/>
            <person name="Chen G."/>
        </authorList>
    </citation>
    <scope>NUCLEOTIDE SEQUENCE [LARGE SCALE GENOMIC DNA]</scope>
    <source>
        <strain evidence="2 4">FH5</strain>
    </source>
</reference>
<dbReference type="RefSeq" id="WP_038560435.1">
    <property type="nucleotide sequence ID" value="NZ_FOHT01000005.1"/>
</dbReference>
<accession>X5DJ81</accession>
<dbReference type="EMBL" id="FOHT01000005">
    <property type="protein sequence ID" value="SET04560.1"/>
    <property type="molecule type" value="Genomic_DNA"/>
</dbReference>
<dbReference type="KEGG" id="dori:FH5T_15710"/>
<feature type="signal peptide" evidence="1">
    <location>
        <begin position="1"/>
        <end position="21"/>
    </location>
</feature>
<evidence type="ECO:0000313" key="5">
    <source>
        <dbReference type="Proteomes" id="UP000181981"/>
    </source>
</evidence>
<dbReference type="STRING" id="1168034.FH5T_15710"/>
<sequence>MKNIILLLIAFVSISSLFVSCDEDEWSNGDPAYDHVYYVGFEDWADYKNSVKFNVNQGDTVGIPVQFFSENALTVDVVTYYYIAGDLQLGVDFEVVDASGSALIPDSNGAFSLIWPEATKGVQRVYVKALSTGATGSFLVQTFDPADAEGISYTNTVNNVTNDYEVRAFTQNYKVTVNIK</sequence>
<protein>
    <submittedName>
        <fullName evidence="3">Uncharacterized protein</fullName>
    </submittedName>
</protein>
<dbReference type="OrthoDB" id="996923at2"/>
<keyword evidence="1" id="KW-0732">Signal</keyword>